<dbReference type="PANTHER" id="PTHR43434:SF1">
    <property type="entry name" value="PHOSPHOGLYCOLATE PHOSPHATASE"/>
    <property type="match status" value="1"/>
</dbReference>
<dbReference type="InParanoid" id="A0A1C4WG19"/>
<organism evidence="1 2">
    <name type="scientific">Micromonospora echinospora</name>
    <name type="common">Micromonospora purpurea</name>
    <dbReference type="NCBI Taxonomy" id="1877"/>
    <lineage>
        <taxon>Bacteria</taxon>
        <taxon>Bacillati</taxon>
        <taxon>Actinomycetota</taxon>
        <taxon>Actinomycetes</taxon>
        <taxon>Micromonosporales</taxon>
        <taxon>Micromonosporaceae</taxon>
        <taxon>Micromonospora</taxon>
    </lineage>
</organism>
<dbReference type="PANTHER" id="PTHR43434">
    <property type="entry name" value="PHOSPHOGLYCOLATE PHOSPHATASE"/>
    <property type="match status" value="1"/>
</dbReference>
<dbReference type="Gene3D" id="3.40.50.1000">
    <property type="entry name" value="HAD superfamily/HAD-like"/>
    <property type="match status" value="1"/>
</dbReference>
<dbReference type="EMBL" id="LT607413">
    <property type="protein sequence ID" value="SCE95130.1"/>
    <property type="molecule type" value="Genomic_DNA"/>
</dbReference>
<dbReference type="InterPro" id="IPR006439">
    <property type="entry name" value="HAD-SF_hydro_IA"/>
</dbReference>
<evidence type="ECO:0000313" key="2">
    <source>
        <dbReference type="Proteomes" id="UP000198253"/>
    </source>
</evidence>
<dbReference type="OrthoDB" id="9797743at2"/>
<dbReference type="SUPFAM" id="SSF56784">
    <property type="entry name" value="HAD-like"/>
    <property type="match status" value="1"/>
</dbReference>
<dbReference type="InterPro" id="IPR041492">
    <property type="entry name" value="HAD_2"/>
</dbReference>
<dbReference type="InterPro" id="IPR023214">
    <property type="entry name" value="HAD_sf"/>
</dbReference>
<sequence length="230" mass="23985">MPPFTLPAVAGTCGQDAVLYDLDGVLLDSKNLMTAVITDVTAAVLGSPPSRPAVTSALTMPPPLALHALGVPDPQTAIDTHFDAAYARHAHRATAVPGVVDVLRQLHEAGVAQGIVTLQRRHRLDMLDLSTILPLIDTLVCHDDAPPKPSPAPLRQALTRLGATAVRAWFVGDAATDVTAGRAADIRVAGATWGYHSSAALRDAGATVLLDTPAQIRTLTIGRQEPTTSA</sequence>
<dbReference type="GO" id="GO:0008967">
    <property type="term" value="F:phosphoglycolate phosphatase activity"/>
    <property type="evidence" value="ECO:0007669"/>
    <property type="project" value="TreeGrafter"/>
</dbReference>
<reference evidence="2" key="1">
    <citation type="submission" date="2016-06" db="EMBL/GenBank/DDBJ databases">
        <authorList>
            <person name="Varghese N."/>
            <person name="Submissions Spin"/>
        </authorList>
    </citation>
    <scope>NUCLEOTIDE SEQUENCE [LARGE SCALE GENOMIC DNA]</scope>
    <source>
        <strain evidence="2">DSM 43816</strain>
    </source>
</reference>
<protein>
    <submittedName>
        <fullName evidence="1">Phosphoglycolate phosphatase</fullName>
    </submittedName>
</protein>
<gene>
    <name evidence="1" type="ORF">GA0070618_2158</name>
</gene>
<dbReference type="SFLD" id="SFLDS00003">
    <property type="entry name" value="Haloacid_Dehalogenase"/>
    <property type="match status" value="1"/>
</dbReference>
<keyword evidence="2" id="KW-1185">Reference proteome</keyword>
<evidence type="ECO:0000313" key="1">
    <source>
        <dbReference type="EMBL" id="SCE95130.1"/>
    </source>
</evidence>
<dbReference type="GO" id="GO:0005829">
    <property type="term" value="C:cytosol"/>
    <property type="evidence" value="ECO:0007669"/>
    <property type="project" value="TreeGrafter"/>
</dbReference>
<dbReference type="Gene3D" id="1.10.150.240">
    <property type="entry name" value="Putative phosphatase, domain 2"/>
    <property type="match status" value="1"/>
</dbReference>
<name>A0A1C4WG19_MICEC</name>
<dbReference type="Proteomes" id="UP000198253">
    <property type="component" value="Chromosome I"/>
</dbReference>
<dbReference type="InterPro" id="IPR023198">
    <property type="entry name" value="PGP-like_dom2"/>
</dbReference>
<dbReference type="RefSeq" id="WP_088981504.1">
    <property type="nucleotide sequence ID" value="NZ_LT607413.1"/>
</dbReference>
<dbReference type="GO" id="GO:0006281">
    <property type="term" value="P:DNA repair"/>
    <property type="evidence" value="ECO:0007669"/>
    <property type="project" value="TreeGrafter"/>
</dbReference>
<dbReference type="InterPro" id="IPR050155">
    <property type="entry name" value="HAD-like_hydrolase_sf"/>
</dbReference>
<proteinExistence type="predicted"/>
<dbReference type="SFLD" id="SFLDG01129">
    <property type="entry name" value="C1.5:_HAD__Beta-PGM__Phosphata"/>
    <property type="match status" value="1"/>
</dbReference>
<dbReference type="InterPro" id="IPR036412">
    <property type="entry name" value="HAD-like_sf"/>
</dbReference>
<dbReference type="Pfam" id="PF13419">
    <property type="entry name" value="HAD_2"/>
    <property type="match status" value="1"/>
</dbReference>
<dbReference type="AlphaFoldDB" id="A0A1C4WG19"/>
<dbReference type="NCBIfam" id="TIGR01509">
    <property type="entry name" value="HAD-SF-IA-v3"/>
    <property type="match status" value="1"/>
</dbReference>
<accession>A0A1C4WG19</accession>